<evidence type="ECO:0000259" key="2">
    <source>
        <dbReference type="Pfam" id="PF01478"/>
    </source>
</evidence>
<dbReference type="AlphaFoldDB" id="A0A9D2GK06"/>
<proteinExistence type="predicted"/>
<name>A0A9D2GK06_9FIRM</name>
<dbReference type="Pfam" id="PF01478">
    <property type="entry name" value="Peptidase_A24"/>
    <property type="match status" value="1"/>
</dbReference>
<protein>
    <submittedName>
        <fullName evidence="3">A24 family peptidase</fullName>
    </submittedName>
</protein>
<dbReference type="Proteomes" id="UP000824101">
    <property type="component" value="Unassembled WGS sequence"/>
</dbReference>
<gene>
    <name evidence="3" type="ORF">IAA17_09350</name>
</gene>
<feature type="domain" description="Prepilin type IV endopeptidase peptidase" evidence="2">
    <location>
        <begin position="6"/>
        <end position="99"/>
    </location>
</feature>
<feature type="transmembrane region" description="Helical" evidence="1">
    <location>
        <begin position="142"/>
        <end position="165"/>
    </location>
</feature>
<dbReference type="GO" id="GO:0016020">
    <property type="term" value="C:membrane"/>
    <property type="evidence" value="ECO:0007669"/>
    <property type="project" value="InterPro"/>
</dbReference>
<feature type="transmembrane region" description="Helical" evidence="1">
    <location>
        <begin position="84"/>
        <end position="103"/>
    </location>
</feature>
<evidence type="ECO:0000256" key="1">
    <source>
        <dbReference type="SAM" id="Phobius"/>
    </source>
</evidence>
<accession>A0A9D2GK06</accession>
<organism evidence="3 4">
    <name type="scientific">Candidatus Lachnoclostridium stercorigallinarum</name>
    <dbReference type="NCBI Taxonomy" id="2838634"/>
    <lineage>
        <taxon>Bacteria</taxon>
        <taxon>Bacillati</taxon>
        <taxon>Bacillota</taxon>
        <taxon>Clostridia</taxon>
        <taxon>Lachnospirales</taxon>
        <taxon>Lachnospiraceae</taxon>
    </lineage>
</organism>
<keyword evidence="1" id="KW-0812">Transmembrane</keyword>
<reference evidence="3" key="1">
    <citation type="journal article" date="2021" name="PeerJ">
        <title>Extensive microbial diversity within the chicken gut microbiome revealed by metagenomics and culture.</title>
        <authorList>
            <person name="Gilroy R."/>
            <person name="Ravi A."/>
            <person name="Getino M."/>
            <person name="Pursley I."/>
            <person name="Horton D.L."/>
            <person name="Alikhan N.F."/>
            <person name="Baker D."/>
            <person name="Gharbi K."/>
            <person name="Hall N."/>
            <person name="Watson M."/>
            <person name="Adriaenssens E.M."/>
            <person name="Foster-Nyarko E."/>
            <person name="Jarju S."/>
            <person name="Secka A."/>
            <person name="Antonio M."/>
            <person name="Oren A."/>
            <person name="Chaudhuri R.R."/>
            <person name="La Ragione R."/>
            <person name="Hildebrand F."/>
            <person name="Pallen M.J."/>
        </authorList>
    </citation>
    <scope>NUCLEOTIDE SEQUENCE</scope>
    <source>
        <strain evidence="3">ChiBcec1-1093</strain>
    </source>
</reference>
<evidence type="ECO:0000313" key="4">
    <source>
        <dbReference type="Proteomes" id="UP000824101"/>
    </source>
</evidence>
<dbReference type="Gene3D" id="1.20.120.1220">
    <property type="match status" value="1"/>
</dbReference>
<comment type="caution">
    <text evidence="3">The sequence shown here is derived from an EMBL/GenBank/DDBJ whole genome shotgun (WGS) entry which is preliminary data.</text>
</comment>
<reference evidence="3" key="2">
    <citation type="submission" date="2021-04" db="EMBL/GenBank/DDBJ databases">
        <authorList>
            <person name="Gilroy R."/>
        </authorList>
    </citation>
    <scope>NUCLEOTIDE SEQUENCE</scope>
    <source>
        <strain evidence="3">ChiBcec1-1093</strain>
    </source>
</reference>
<keyword evidence="1" id="KW-0472">Membrane</keyword>
<dbReference type="EMBL" id="DXBC01000148">
    <property type="protein sequence ID" value="HIZ79976.1"/>
    <property type="molecule type" value="Genomic_DNA"/>
</dbReference>
<sequence length="169" mass="18646">MNTDGVLCLFLTFFGLQDLAEGRISRYATLAGVAAGIVFRREAMMFGFLAGILFFPLFLVRMLGAADVKVIAVIAGFLGPGRGVRALIIGFVLGAVWSLARLLHRGILWERLSYFAAYIRRITIVKNFEPYYCRERDGAETAIPLAFCLSAGTVLCILLETAGIWESVW</sequence>
<dbReference type="GO" id="GO:0004190">
    <property type="term" value="F:aspartic-type endopeptidase activity"/>
    <property type="evidence" value="ECO:0007669"/>
    <property type="project" value="InterPro"/>
</dbReference>
<keyword evidence="1" id="KW-1133">Transmembrane helix</keyword>
<feature type="transmembrane region" description="Helical" evidence="1">
    <location>
        <begin position="44"/>
        <end position="63"/>
    </location>
</feature>
<evidence type="ECO:0000313" key="3">
    <source>
        <dbReference type="EMBL" id="HIZ79976.1"/>
    </source>
</evidence>
<dbReference type="InterPro" id="IPR000045">
    <property type="entry name" value="Prepilin_IV_endopep_pep"/>
</dbReference>